<keyword evidence="8" id="KW-0493">Microtubule</keyword>
<dbReference type="STRING" id="40296.A0A0A2KWK1"/>
<keyword evidence="15" id="KW-0131">Cell cycle</keyword>
<keyword evidence="10" id="KW-0159">Chromosome partition</keyword>
<keyword evidence="5" id="KW-0158">Chromosome</keyword>
<keyword evidence="12 19" id="KW-0175">Coiled coil</keyword>
<evidence type="ECO:0000256" key="10">
    <source>
        <dbReference type="ARBA" id="ARBA00022829"/>
    </source>
</evidence>
<keyword evidence="11" id="KW-0995">Kinetochore</keyword>
<keyword evidence="21" id="KW-1185">Reference proteome</keyword>
<organism evidence="20 21">
    <name type="scientific">Penicillium italicum</name>
    <name type="common">Blue mold</name>
    <dbReference type="NCBI Taxonomy" id="40296"/>
    <lineage>
        <taxon>Eukaryota</taxon>
        <taxon>Fungi</taxon>
        <taxon>Dikarya</taxon>
        <taxon>Ascomycota</taxon>
        <taxon>Pezizomycotina</taxon>
        <taxon>Eurotiomycetes</taxon>
        <taxon>Eurotiomycetidae</taxon>
        <taxon>Eurotiales</taxon>
        <taxon>Aspergillaceae</taxon>
        <taxon>Penicillium</taxon>
    </lineage>
</organism>
<evidence type="ECO:0000256" key="11">
    <source>
        <dbReference type="ARBA" id="ARBA00022838"/>
    </source>
</evidence>
<gene>
    <name evidence="20" type="ORF">PITC_063620</name>
</gene>
<dbReference type="OMA" id="TRRGTMF"/>
<comment type="subcellular location">
    <subcellularLocation>
        <location evidence="3">Chromosome</location>
        <location evidence="3">Centromere</location>
        <location evidence="3">Kinetochore</location>
    </subcellularLocation>
    <subcellularLocation>
        <location evidence="2">Cytoplasm</location>
        <location evidence="2">Cytoskeleton</location>
        <location evidence="2">Spindle</location>
    </subcellularLocation>
    <subcellularLocation>
        <location evidence="1">Nucleus</location>
    </subcellularLocation>
</comment>
<dbReference type="GO" id="GO:0005876">
    <property type="term" value="C:spindle microtubule"/>
    <property type="evidence" value="ECO:0007669"/>
    <property type="project" value="InterPro"/>
</dbReference>
<evidence type="ECO:0000256" key="13">
    <source>
        <dbReference type="ARBA" id="ARBA00023212"/>
    </source>
</evidence>
<proteinExistence type="inferred from homology"/>
<dbReference type="AlphaFoldDB" id="A0A0A2KWK1"/>
<evidence type="ECO:0000256" key="18">
    <source>
        <dbReference type="ARBA" id="ARBA00044346"/>
    </source>
</evidence>
<evidence type="ECO:0000313" key="20">
    <source>
        <dbReference type="EMBL" id="KGO71281.1"/>
    </source>
</evidence>
<name>A0A0A2KWK1_PENIT</name>
<dbReference type="GO" id="GO:0042729">
    <property type="term" value="C:DASH complex"/>
    <property type="evidence" value="ECO:0007669"/>
    <property type="project" value="InterPro"/>
</dbReference>
<dbReference type="InterPro" id="IPR013966">
    <property type="entry name" value="Spc34"/>
</dbReference>
<dbReference type="GO" id="GO:0051301">
    <property type="term" value="P:cell division"/>
    <property type="evidence" value="ECO:0007669"/>
    <property type="project" value="UniProtKB-KW"/>
</dbReference>
<evidence type="ECO:0000256" key="8">
    <source>
        <dbReference type="ARBA" id="ARBA00022701"/>
    </source>
</evidence>
<keyword evidence="14" id="KW-0539">Nucleus</keyword>
<evidence type="ECO:0000256" key="19">
    <source>
        <dbReference type="SAM" id="Coils"/>
    </source>
</evidence>
<dbReference type="OrthoDB" id="10016597at2759"/>
<dbReference type="HOGENOM" id="CLU_064328_0_0_1"/>
<accession>A0A0A2KWK1</accession>
<keyword evidence="16" id="KW-0137">Centromere</keyword>
<evidence type="ECO:0000256" key="5">
    <source>
        <dbReference type="ARBA" id="ARBA00022454"/>
    </source>
</evidence>
<comment type="caution">
    <text evidence="20">The sequence shown here is derived from an EMBL/GenBank/DDBJ whole genome shotgun (WGS) entry which is preliminary data.</text>
</comment>
<protein>
    <recommendedName>
        <fullName evidence="17">DASH complex subunit SPC34</fullName>
    </recommendedName>
    <alternativeName>
        <fullName evidence="18">Outer kinetochore protein SPC34</fullName>
    </alternativeName>
</protein>
<evidence type="ECO:0000256" key="6">
    <source>
        <dbReference type="ARBA" id="ARBA00022490"/>
    </source>
</evidence>
<dbReference type="EMBL" id="JQGA01000949">
    <property type="protein sequence ID" value="KGO71281.1"/>
    <property type="molecule type" value="Genomic_DNA"/>
</dbReference>
<evidence type="ECO:0000256" key="1">
    <source>
        <dbReference type="ARBA" id="ARBA00004123"/>
    </source>
</evidence>
<keyword evidence="13" id="KW-0206">Cytoskeleton</keyword>
<evidence type="ECO:0000256" key="17">
    <source>
        <dbReference type="ARBA" id="ARBA00044112"/>
    </source>
</evidence>
<evidence type="ECO:0000256" key="9">
    <source>
        <dbReference type="ARBA" id="ARBA00022776"/>
    </source>
</evidence>
<reference evidence="20 21" key="1">
    <citation type="journal article" date="2015" name="Mol. Plant Microbe Interact.">
        <title>Genome, transcriptome, and functional analyses of Penicillium expansum provide new insights into secondary metabolism and pathogenicity.</title>
        <authorList>
            <person name="Ballester A.R."/>
            <person name="Marcet-Houben M."/>
            <person name="Levin E."/>
            <person name="Sela N."/>
            <person name="Selma-Lazaro C."/>
            <person name="Carmona L."/>
            <person name="Wisniewski M."/>
            <person name="Droby S."/>
            <person name="Gonzalez-Candelas L."/>
            <person name="Gabaldon T."/>
        </authorList>
    </citation>
    <scope>NUCLEOTIDE SEQUENCE [LARGE SCALE GENOMIC DNA]</scope>
    <source>
        <strain evidence="20 21">PHI-1</strain>
    </source>
</reference>
<dbReference type="Proteomes" id="UP000030104">
    <property type="component" value="Unassembled WGS sequence"/>
</dbReference>
<dbReference type="GO" id="GO:0008608">
    <property type="term" value="P:attachment of spindle microtubules to kinetochore"/>
    <property type="evidence" value="ECO:0007669"/>
    <property type="project" value="InterPro"/>
</dbReference>
<sequence length="249" mass="27910">MSLLNSHLEQITLSSNAIADLPFPPPRIFTTALLGSHDITALIRDTEAHERALFQVDPSTKAHGSQRRATRRGTMFPAETERESMASRIYSARDNRNHSAVARVLGHDMMEEIKRSAGTSTRGPRGEVNIEVLLRGAEILCNVYSQSPVAGAIEKITNLRYRHEMISESIAQLEGRVATNTAELDQMRHSYEDDEDGFSPTPVAHAEIPEVTDEDIERELAEIRVLEQRKRRLEERVTGIDRDLGDLMG</sequence>
<keyword evidence="6" id="KW-0963">Cytoplasm</keyword>
<evidence type="ECO:0000256" key="14">
    <source>
        <dbReference type="ARBA" id="ARBA00023242"/>
    </source>
</evidence>
<evidence type="ECO:0000256" key="4">
    <source>
        <dbReference type="ARBA" id="ARBA00008491"/>
    </source>
</evidence>
<evidence type="ECO:0000256" key="16">
    <source>
        <dbReference type="ARBA" id="ARBA00023328"/>
    </source>
</evidence>
<evidence type="ECO:0000256" key="2">
    <source>
        <dbReference type="ARBA" id="ARBA00004186"/>
    </source>
</evidence>
<evidence type="ECO:0000256" key="12">
    <source>
        <dbReference type="ARBA" id="ARBA00023054"/>
    </source>
</evidence>
<evidence type="ECO:0000256" key="3">
    <source>
        <dbReference type="ARBA" id="ARBA00004629"/>
    </source>
</evidence>
<evidence type="ECO:0000313" key="21">
    <source>
        <dbReference type="Proteomes" id="UP000030104"/>
    </source>
</evidence>
<evidence type="ECO:0000256" key="7">
    <source>
        <dbReference type="ARBA" id="ARBA00022618"/>
    </source>
</evidence>
<keyword evidence="7" id="KW-0132">Cell division</keyword>
<dbReference type="PhylomeDB" id="A0A0A2KWK1"/>
<dbReference type="Pfam" id="PF08657">
    <property type="entry name" value="DASH_Spc34"/>
    <property type="match status" value="1"/>
</dbReference>
<keyword evidence="9" id="KW-0498">Mitosis</keyword>
<comment type="similarity">
    <text evidence="4">Belongs to the DASH complex SPC34 family.</text>
</comment>
<feature type="coiled-coil region" evidence="19">
    <location>
        <begin position="216"/>
        <end position="243"/>
    </location>
</feature>
<evidence type="ECO:0000256" key="15">
    <source>
        <dbReference type="ARBA" id="ARBA00023306"/>
    </source>
</evidence>